<feature type="region of interest" description="Disordered" evidence="1">
    <location>
        <begin position="1"/>
        <end position="58"/>
    </location>
</feature>
<evidence type="ECO:0000313" key="3">
    <source>
        <dbReference type="Proteomes" id="UP001305414"/>
    </source>
</evidence>
<protein>
    <recommendedName>
        <fullName evidence="4">Aflatoxin regulatory protein domain-containing protein</fullName>
    </recommendedName>
</protein>
<evidence type="ECO:0000256" key="1">
    <source>
        <dbReference type="SAM" id="MobiDB-lite"/>
    </source>
</evidence>
<evidence type="ECO:0000313" key="2">
    <source>
        <dbReference type="EMBL" id="KAK5637179.1"/>
    </source>
</evidence>
<feature type="compositionally biased region" description="Low complexity" evidence="1">
    <location>
        <begin position="43"/>
        <end position="57"/>
    </location>
</feature>
<dbReference type="AlphaFoldDB" id="A0AAN7UYN1"/>
<gene>
    <name evidence="2" type="ORF">RRF57_012891</name>
</gene>
<organism evidence="2 3">
    <name type="scientific">Xylaria bambusicola</name>
    <dbReference type="NCBI Taxonomy" id="326684"/>
    <lineage>
        <taxon>Eukaryota</taxon>
        <taxon>Fungi</taxon>
        <taxon>Dikarya</taxon>
        <taxon>Ascomycota</taxon>
        <taxon>Pezizomycotina</taxon>
        <taxon>Sordariomycetes</taxon>
        <taxon>Xylariomycetidae</taxon>
        <taxon>Xylariales</taxon>
        <taxon>Xylariaceae</taxon>
        <taxon>Xylaria</taxon>
    </lineage>
</organism>
<comment type="caution">
    <text evidence="2">The sequence shown here is derived from an EMBL/GenBank/DDBJ whole genome shotgun (WGS) entry which is preliminary data.</text>
</comment>
<reference evidence="2 3" key="1">
    <citation type="submission" date="2023-10" db="EMBL/GenBank/DDBJ databases">
        <title>Draft genome sequence of Xylaria bambusicola isolate GMP-LS, the root and basal stem rot pathogen of sugarcane in Indonesia.</title>
        <authorList>
            <person name="Selvaraj P."/>
            <person name="Muralishankar V."/>
            <person name="Muruganantham S."/>
            <person name="Sp S."/>
            <person name="Haryani S."/>
            <person name="Lau K.J.X."/>
            <person name="Naqvi N.I."/>
        </authorList>
    </citation>
    <scope>NUCLEOTIDE SEQUENCE [LARGE SCALE GENOMIC DNA]</scope>
    <source>
        <strain evidence="2">GMP-LS</strain>
    </source>
</reference>
<keyword evidence="3" id="KW-1185">Reference proteome</keyword>
<name>A0AAN7UYN1_9PEZI</name>
<dbReference type="EMBL" id="JAWHQM010000096">
    <property type="protein sequence ID" value="KAK5637179.1"/>
    <property type="molecule type" value="Genomic_DNA"/>
</dbReference>
<sequence>MPKQRSGRPRVDKNQRRSSSSSVAILTALTPASTTNDSPEPFSWTSTSQESPSPSQQLFQANNPKLAQFLIVDGPQCLGADSSSSAVSDAENIFHQGTDISSRIFDEIIPDLVSECGEPVQALPQLQLPDIGLEADILDDSVIRNTTELAELNKRIYRLQLQSQISEFPQAGLCDDMTNVTDSLVEIIARLLERRNQRTAENCRQLSAIPNILIPPGATSHTTKDNVDYVHRRQSIRMSIYPDDDTDDIDISTVLLIMACYQRLCDLFKQTTLSMHAYIQTNGTSLSSRGQMVMTAELITYLIGRLDRVLSQLLTRWSLVKVTPMTTGVACQCHGMIDSNHLNSLRNGGRLHNARVRDGVHNPDVPNRGQPASCLPGLSLIGHRMYELRMALQAHIAMIKQAVQDSDIM</sequence>
<evidence type="ECO:0008006" key="4">
    <source>
        <dbReference type="Google" id="ProtNLM"/>
    </source>
</evidence>
<accession>A0AAN7UYN1</accession>
<feature type="compositionally biased region" description="Polar residues" evidence="1">
    <location>
        <begin position="17"/>
        <end position="38"/>
    </location>
</feature>
<proteinExistence type="predicted"/>
<dbReference type="Proteomes" id="UP001305414">
    <property type="component" value="Unassembled WGS sequence"/>
</dbReference>